<dbReference type="Pfam" id="PF02373">
    <property type="entry name" value="JmjC"/>
    <property type="match status" value="1"/>
</dbReference>
<reference evidence="4" key="1">
    <citation type="journal article" date="2019" name="Plant J.">
        <title>Chlorella vulgaris genome assembly and annotation reveals the molecular basis for metabolic acclimation to high light conditions.</title>
        <authorList>
            <person name="Cecchin M."/>
            <person name="Marcolungo L."/>
            <person name="Rossato M."/>
            <person name="Girolomoni L."/>
            <person name="Cosentino E."/>
            <person name="Cuine S."/>
            <person name="Li-Beisson Y."/>
            <person name="Delledonne M."/>
            <person name="Ballottari M."/>
        </authorList>
    </citation>
    <scope>NUCLEOTIDE SEQUENCE</scope>
    <source>
        <strain evidence="4">211/11P</strain>
    </source>
</reference>
<sequence length="608" mass="67657">MSSLKGATECPVFHPTIQEVNGMTFVEYVERLERQKSFREAGICKIVAPDGWAPRRTGYSRLNFELPRPIRQHATGRQGLYRTLMVEGRRMALDEFRDMAREPLNVAPRNAEPEELERQFWRNVTLNPPLYGADIPGSLFEPQCKGWTLRRLRSLLSETLEGHGIKMPGVNEPYLYVGSWRSMFAWHTEDMDLHSVNYLHYGASKQWYVVPPAHRQRFELLMRSLLQDLFRACPEFMRHKELLVSPQLLATHAIPVVKVVHHPREFVVVFPGAYHSGFNHGFNIAESVNFATKSWLPIGAAANYCECQSDSARIDMRLFRDSMPAKLRRQVDEMYASSEEEEEEEEGEEEEEEGSTGSGDEEAEEEAEESEDEVEEEAASEEEAPAKKRRRPQPKQQRKPRPRAQPREVVGSEAESTSDVEVEEEEEDEGSEVDAITQPVKRSRSGARPSRIAPAAAAANGSPGAAQQHVAAAQPVSTRPQRTRRAPRRDLDMVPVRLRAQPAEANGYHRLVHTKPRAGPGQGRLADAPAAPAAAPAASPPAAPAAQAAPTAMTTRKRSRSRSLAAAGRGQFGVAPPLSKVVGTSSRGRPLLLKIVDSAVSLLPFSAR</sequence>
<evidence type="ECO:0000259" key="3">
    <source>
        <dbReference type="PROSITE" id="PS51184"/>
    </source>
</evidence>
<dbReference type="GO" id="GO:0032454">
    <property type="term" value="F:histone H3K9 demethylase activity"/>
    <property type="evidence" value="ECO:0007669"/>
    <property type="project" value="TreeGrafter"/>
</dbReference>
<evidence type="ECO:0000313" key="4">
    <source>
        <dbReference type="EMBL" id="KAI3438771.1"/>
    </source>
</evidence>
<feature type="compositionally biased region" description="Acidic residues" evidence="1">
    <location>
        <begin position="416"/>
        <end position="432"/>
    </location>
</feature>
<reference evidence="4" key="2">
    <citation type="submission" date="2020-11" db="EMBL/GenBank/DDBJ databases">
        <authorList>
            <person name="Cecchin M."/>
            <person name="Marcolungo L."/>
            <person name="Rossato M."/>
            <person name="Girolomoni L."/>
            <person name="Cosentino E."/>
            <person name="Cuine S."/>
            <person name="Li-Beisson Y."/>
            <person name="Delledonne M."/>
            <person name="Ballottari M."/>
        </authorList>
    </citation>
    <scope>NUCLEOTIDE SEQUENCE</scope>
    <source>
        <strain evidence="4">211/11P</strain>
        <tissue evidence="4">Whole cell</tissue>
    </source>
</reference>
<evidence type="ECO:0000256" key="1">
    <source>
        <dbReference type="SAM" id="MobiDB-lite"/>
    </source>
</evidence>
<accession>A0A9D4TZE1</accession>
<feature type="domain" description="JmjC" evidence="3">
    <location>
        <begin position="141"/>
        <end position="307"/>
    </location>
</feature>
<feature type="compositionally biased region" description="Low complexity" evidence="1">
    <location>
        <begin position="526"/>
        <end position="537"/>
    </location>
</feature>
<dbReference type="PROSITE" id="PS51183">
    <property type="entry name" value="JMJN"/>
    <property type="match status" value="1"/>
</dbReference>
<dbReference type="SMART" id="SM00545">
    <property type="entry name" value="JmjN"/>
    <property type="match status" value="1"/>
</dbReference>
<keyword evidence="5" id="KW-1185">Reference proteome</keyword>
<dbReference type="GO" id="GO:0051864">
    <property type="term" value="F:histone H3K36 demethylase activity"/>
    <property type="evidence" value="ECO:0007669"/>
    <property type="project" value="TreeGrafter"/>
</dbReference>
<protein>
    <submittedName>
        <fullName evidence="4">Uncharacterized protein</fullName>
    </submittedName>
</protein>
<evidence type="ECO:0000259" key="2">
    <source>
        <dbReference type="PROSITE" id="PS51183"/>
    </source>
</evidence>
<proteinExistence type="predicted"/>
<dbReference type="InterPro" id="IPR003347">
    <property type="entry name" value="JmjC_dom"/>
</dbReference>
<feature type="region of interest" description="Disordered" evidence="1">
    <location>
        <begin position="331"/>
        <end position="578"/>
    </location>
</feature>
<dbReference type="OrthoDB" id="9547406at2759"/>
<dbReference type="GO" id="GO:0005634">
    <property type="term" value="C:nucleus"/>
    <property type="evidence" value="ECO:0007669"/>
    <property type="project" value="TreeGrafter"/>
</dbReference>
<dbReference type="PROSITE" id="PS51184">
    <property type="entry name" value="JMJC"/>
    <property type="match status" value="1"/>
</dbReference>
<dbReference type="GO" id="GO:0010468">
    <property type="term" value="P:regulation of gene expression"/>
    <property type="evidence" value="ECO:0007669"/>
    <property type="project" value="TreeGrafter"/>
</dbReference>
<dbReference type="SUPFAM" id="SSF51197">
    <property type="entry name" value="Clavaminate synthase-like"/>
    <property type="match status" value="1"/>
</dbReference>
<comment type="caution">
    <text evidence="4">The sequence shown here is derived from an EMBL/GenBank/DDBJ whole genome shotgun (WGS) entry which is preliminary data.</text>
</comment>
<gene>
    <name evidence="4" type="ORF">D9Q98_001189</name>
</gene>
<dbReference type="SMART" id="SM00558">
    <property type="entry name" value="JmjC"/>
    <property type="match status" value="1"/>
</dbReference>
<dbReference type="Gene3D" id="2.60.120.650">
    <property type="entry name" value="Cupin"/>
    <property type="match status" value="1"/>
</dbReference>
<feature type="compositionally biased region" description="Acidic residues" evidence="1">
    <location>
        <begin position="338"/>
        <end position="383"/>
    </location>
</feature>
<feature type="compositionally biased region" description="Low complexity" evidence="1">
    <location>
        <begin position="446"/>
        <end position="480"/>
    </location>
</feature>
<dbReference type="PANTHER" id="PTHR10694">
    <property type="entry name" value="LYSINE-SPECIFIC DEMETHYLASE"/>
    <property type="match status" value="1"/>
</dbReference>
<dbReference type="AlphaFoldDB" id="A0A9D4TZE1"/>
<dbReference type="InterPro" id="IPR003349">
    <property type="entry name" value="JmjN"/>
</dbReference>
<dbReference type="GO" id="GO:0000785">
    <property type="term" value="C:chromatin"/>
    <property type="evidence" value="ECO:0007669"/>
    <property type="project" value="TreeGrafter"/>
</dbReference>
<dbReference type="EMBL" id="SIDB01000001">
    <property type="protein sequence ID" value="KAI3438771.1"/>
    <property type="molecule type" value="Genomic_DNA"/>
</dbReference>
<feature type="compositionally biased region" description="Basic residues" evidence="1">
    <location>
        <begin position="387"/>
        <end position="404"/>
    </location>
</feature>
<name>A0A9D4TZE1_CHLVU</name>
<dbReference type="PANTHER" id="PTHR10694:SF7">
    <property type="entry name" value="[HISTONE H3]-TRIMETHYL-L-LYSINE(9) DEMETHYLASE"/>
    <property type="match status" value="1"/>
</dbReference>
<feature type="compositionally biased region" description="Low complexity" evidence="1">
    <location>
        <begin position="544"/>
        <end position="554"/>
    </location>
</feature>
<dbReference type="Proteomes" id="UP001055712">
    <property type="component" value="Unassembled WGS sequence"/>
</dbReference>
<feature type="domain" description="JmjN" evidence="2">
    <location>
        <begin position="10"/>
        <end position="55"/>
    </location>
</feature>
<organism evidence="4 5">
    <name type="scientific">Chlorella vulgaris</name>
    <name type="common">Green alga</name>
    <dbReference type="NCBI Taxonomy" id="3077"/>
    <lineage>
        <taxon>Eukaryota</taxon>
        <taxon>Viridiplantae</taxon>
        <taxon>Chlorophyta</taxon>
        <taxon>core chlorophytes</taxon>
        <taxon>Trebouxiophyceae</taxon>
        <taxon>Chlorellales</taxon>
        <taxon>Chlorellaceae</taxon>
        <taxon>Chlorella clade</taxon>
        <taxon>Chlorella</taxon>
    </lineage>
</organism>
<evidence type="ECO:0000313" key="5">
    <source>
        <dbReference type="Proteomes" id="UP001055712"/>
    </source>
</evidence>